<dbReference type="PANTHER" id="PTHR47947">
    <property type="entry name" value="CYTOCHROME P450 82C3-RELATED"/>
    <property type="match status" value="1"/>
</dbReference>
<dbReference type="EnsemblPlants" id="LPERR06G07220.1">
    <property type="protein sequence ID" value="LPERR06G07220.1"/>
    <property type="gene ID" value="LPERR06G07220"/>
</dbReference>
<evidence type="ECO:0000256" key="1">
    <source>
        <dbReference type="ARBA" id="ARBA00004167"/>
    </source>
</evidence>
<dbReference type="InterPro" id="IPR001128">
    <property type="entry name" value="Cyt_P450"/>
</dbReference>
<dbReference type="STRING" id="77586.A0A0D9WNF1"/>
<dbReference type="PRINTS" id="PR00385">
    <property type="entry name" value="P450"/>
</dbReference>
<dbReference type="SUPFAM" id="SSF48264">
    <property type="entry name" value="Cytochrome P450"/>
    <property type="match status" value="1"/>
</dbReference>
<evidence type="ECO:0000256" key="6">
    <source>
        <dbReference type="ARBA" id="ARBA00022989"/>
    </source>
</evidence>
<evidence type="ECO:0000313" key="15">
    <source>
        <dbReference type="Proteomes" id="UP000032180"/>
    </source>
</evidence>
<dbReference type="GO" id="GO:0016020">
    <property type="term" value="C:membrane"/>
    <property type="evidence" value="ECO:0007669"/>
    <property type="project" value="UniProtKB-SubCell"/>
</dbReference>
<keyword evidence="7 12" id="KW-0560">Oxidoreductase</keyword>
<dbReference type="PANTHER" id="PTHR47947:SF62">
    <property type="entry name" value="CYTOCHROME P450, FAMILY 81, SUBFAMILY D, POLYPEPTIDE 5"/>
    <property type="match status" value="1"/>
</dbReference>
<dbReference type="InterPro" id="IPR036396">
    <property type="entry name" value="Cyt_P450_sf"/>
</dbReference>
<dbReference type="Gramene" id="LPERR06G07220.1">
    <property type="protein sequence ID" value="LPERR06G07220.1"/>
    <property type="gene ID" value="LPERR06G07220"/>
</dbReference>
<dbReference type="PROSITE" id="PS00086">
    <property type="entry name" value="CYTOCHROME_P450"/>
    <property type="match status" value="1"/>
</dbReference>
<dbReference type="AlphaFoldDB" id="A0A0D9WNF1"/>
<keyword evidence="4" id="KW-0812">Transmembrane</keyword>
<feature type="chain" id="PRO_5002349010" description="Cytochrome P450" evidence="13">
    <location>
        <begin position="20"/>
        <end position="510"/>
    </location>
</feature>
<keyword evidence="15" id="KW-1185">Reference proteome</keyword>
<dbReference type="PRINTS" id="PR00463">
    <property type="entry name" value="EP450I"/>
</dbReference>
<reference evidence="15" key="2">
    <citation type="submission" date="2013-12" db="EMBL/GenBank/DDBJ databases">
        <authorList>
            <person name="Yu Y."/>
            <person name="Lee S."/>
            <person name="de Baynast K."/>
            <person name="Wissotski M."/>
            <person name="Liu L."/>
            <person name="Talag J."/>
            <person name="Goicoechea J."/>
            <person name="Angelova A."/>
            <person name="Jetty R."/>
            <person name="Kudrna D."/>
            <person name="Golser W."/>
            <person name="Rivera L."/>
            <person name="Zhang J."/>
            <person name="Wing R."/>
        </authorList>
    </citation>
    <scope>NUCLEOTIDE SEQUENCE</scope>
</reference>
<evidence type="ECO:0000256" key="2">
    <source>
        <dbReference type="ARBA" id="ARBA00010617"/>
    </source>
</evidence>
<evidence type="ECO:0000256" key="10">
    <source>
        <dbReference type="ARBA" id="ARBA00023136"/>
    </source>
</evidence>
<dbReference type="Pfam" id="PF00067">
    <property type="entry name" value="p450"/>
    <property type="match status" value="1"/>
</dbReference>
<evidence type="ECO:0000256" key="3">
    <source>
        <dbReference type="ARBA" id="ARBA00022617"/>
    </source>
</evidence>
<dbReference type="GO" id="GO:0016705">
    <property type="term" value="F:oxidoreductase activity, acting on paired donors, with incorporation or reduction of molecular oxygen"/>
    <property type="evidence" value="ECO:0007669"/>
    <property type="project" value="InterPro"/>
</dbReference>
<feature type="binding site" description="axial binding residue" evidence="11">
    <location>
        <position position="443"/>
    </location>
    <ligand>
        <name>heme</name>
        <dbReference type="ChEBI" id="CHEBI:30413"/>
    </ligand>
    <ligandPart>
        <name>Fe</name>
        <dbReference type="ChEBI" id="CHEBI:18248"/>
    </ligandPart>
</feature>
<evidence type="ECO:0000256" key="13">
    <source>
        <dbReference type="SAM" id="SignalP"/>
    </source>
</evidence>
<keyword evidence="5 11" id="KW-0479">Metal-binding</keyword>
<comment type="similarity">
    <text evidence="2 12">Belongs to the cytochrome P450 family.</text>
</comment>
<evidence type="ECO:0000256" key="9">
    <source>
        <dbReference type="ARBA" id="ARBA00023033"/>
    </source>
</evidence>
<sequence length="510" mass="55831">MATTATYMALAVLLHLATALFLAAVRLFGQQRRKAGSPSPPAALPLIGHFHLLKKPYHVTLASLGASAPLVTLRLGARRTLLVSTHAAAEECFTAHDVALAGRPQLLAGKHIGYEHTTLVWLHYGDRWRDLRRVLVVELFSASRLAALAAGRRAEAVSLVTNVLRDATDTNTNTITFRSRFFEMVFNVLMRSLTPHRRHGGAGDDVARFEHIVEETFEVSGTLGLSDFFPGLWWVDRLRGVEAKTAKLAAAHDAFITDIINGHKRMRDAGVGDGAGKRSIIDVLLRLQESDPKYYTDTVIKGIVLIILAAGTDTTTVTTEWVMAAMLKYPEVFRKVRAELDAVVGTGRLVDESDITNLPYLQCVVKETLRLYPPAPIVPAHEAMEDCTIGGVRVERGTMIVPNLYAIHRDANVWDAPEEFRPERFLGKAVMPVLPFGIGRRRCPGEAMATRIVFMAAAALVQCFDWDAGEIDMVGGDGLTVPMATPLAAACRPREFVHGVLSAASINEME</sequence>
<evidence type="ECO:0000256" key="7">
    <source>
        <dbReference type="ARBA" id="ARBA00023002"/>
    </source>
</evidence>
<comment type="cofactor">
    <cofactor evidence="11">
        <name>heme</name>
        <dbReference type="ChEBI" id="CHEBI:30413"/>
    </cofactor>
</comment>
<dbReference type="GO" id="GO:0020037">
    <property type="term" value="F:heme binding"/>
    <property type="evidence" value="ECO:0007669"/>
    <property type="project" value="InterPro"/>
</dbReference>
<evidence type="ECO:0000256" key="12">
    <source>
        <dbReference type="RuleBase" id="RU000461"/>
    </source>
</evidence>
<evidence type="ECO:0000256" key="11">
    <source>
        <dbReference type="PIRSR" id="PIRSR602401-1"/>
    </source>
</evidence>
<keyword evidence="10" id="KW-0472">Membrane</keyword>
<evidence type="ECO:0000256" key="8">
    <source>
        <dbReference type="ARBA" id="ARBA00023004"/>
    </source>
</evidence>
<reference evidence="14" key="3">
    <citation type="submission" date="2015-04" db="UniProtKB">
        <authorList>
            <consortium name="EnsemblPlants"/>
        </authorList>
    </citation>
    <scope>IDENTIFICATION</scope>
</reference>
<protein>
    <recommendedName>
        <fullName evidence="16">Cytochrome P450</fullName>
    </recommendedName>
</protein>
<organism evidence="14 15">
    <name type="scientific">Leersia perrieri</name>
    <dbReference type="NCBI Taxonomy" id="77586"/>
    <lineage>
        <taxon>Eukaryota</taxon>
        <taxon>Viridiplantae</taxon>
        <taxon>Streptophyta</taxon>
        <taxon>Embryophyta</taxon>
        <taxon>Tracheophyta</taxon>
        <taxon>Spermatophyta</taxon>
        <taxon>Magnoliopsida</taxon>
        <taxon>Liliopsida</taxon>
        <taxon>Poales</taxon>
        <taxon>Poaceae</taxon>
        <taxon>BOP clade</taxon>
        <taxon>Oryzoideae</taxon>
        <taxon>Oryzeae</taxon>
        <taxon>Oryzinae</taxon>
        <taxon>Leersia</taxon>
    </lineage>
</organism>
<keyword evidence="13" id="KW-0732">Signal</keyword>
<dbReference type="GO" id="GO:0005506">
    <property type="term" value="F:iron ion binding"/>
    <property type="evidence" value="ECO:0007669"/>
    <property type="project" value="InterPro"/>
</dbReference>
<dbReference type="eggNOG" id="KOG0156">
    <property type="taxonomic scope" value="Eukaryota"/>
</dbReference>
<evidence type="ECO:0000256" key="4">
    <source>
        <dbReference type="ARBA" id="ARBA00022692"/>
    </source>
</evidence>
<keyword evidence="3 11" id="KW-0349">Heme</keyword>
<evidence type="ECO:0000256" key="5">
    <source>
        <dbReference type="ARBA" id="ARBA00022723"/>
    </source>
</evidence>
<dbReference type="GO" id="GO:0004497">
    <property type="term" value="F:monooxygenase activity"/>
    <property type="evidence" value="ECO:0007669"/>
    <property type="project" value="UniProtKB-KW"/>
</dbReference>
<dbReference type="InterPro" id="IPR050651">
    <property type="entry name" value="Plant_Cytochrome_P450_Monoox"/>
</dbReference>
<name>A0A0D9WNF1_9ORYZ</name>
<keyword evidence="8 11" id="KW-0408">Iron</keyword>
<comment type="subcellular location">
    <subcellularLocation>
        <location evidence="1">Membrane</location>
        <topology evidence="1">Single-pass membrane protein</topology>
    </subcellularLocation>
</comment>
<evidence type="ECO:0000313" key="14">
    <source>
        <dbReference type="EnsemblPlants" id="LPERR06G07220.1"/>
    </source>
</evidence>
<dbReference type="FunFam" id="1.10.630.10:FF:000081">
    <property type="entry name" value="Cytochrome P450 CYP81N5"/>
    <property type="match status" value="1"/>
</dbReference>
<dbReference type="Gene3D" id="1.10.630.10">
    <property type="entry name" value="Cytochrome P450"/>
    <property type="match status" value="1"/>
</dbReference>
<keyword evidence="9 12" id="KW-0503">Monooxygenase</keyword>
<reference evidence="14 15" key="1">
    <citation type="submission" date="2012-08" db="EMBL/GenBank/DDBJ databases">
        <title>Oryza genome evolution.</title>
        <authorList>
            <person name="Wing R.A."/>
        </authorList>
    </citation>
    <scope>NUCLEOTIDE SEQUENCE</scope>
</reference>
<proteinExistence type="inferred from homology"/>
<evidence type="ECO:0008006" key="16">
    <source>
        <dbReference type="Google" id="ProtNLM"/>
    </source>
</evidence>
<dbReference type="HOGENOM" id="CLU_001570_4_0_1"/>
<accession>A0A0D9WNF1</accession>
<dbReference type="InterPro" id="IPR017972">
    <property type="entry name" value="Cyt_P450_CS"/>
</dbReference>
<dbReference type="InterPro" id="IPR002401">
    <property type="entry name" value="Cyt_P450_E_grp-I"/>
</dbReference>
<feature type="signal peptide" evidence="13">
    <location>
        <begin position="1"/>
        <end position="19"/>
    </location>
</feature>
<keyword evidence="6" id="KW-1133">Transmembrane helix</keyword>
<dbReference type="Proteomes" id="UP000032180">
    <property type="component" value="Chromosome 6"/>
</dbReference>